<gene>
    <name evidence="2" type="ORF">HALOF300_03259</name>
</gene>
<feature type="domain" description="Rhamnogalacturonase A/B/Epimerase-like pectate lyase" evidence="1">
    <location>
        <begin position="45"/>
        <end position="92"/>
    </location>
</feature>
<dbReference type="AlphaFoldDB" id="A0A7M4DM91"/>
<dbReference type="InterPro" id="IPR012334">
    <property type="entry name" value="Pectin_lyas_fold"/>
</dbReference>
<protein>
    <submittedName>
        <fullName evidence="2">Pectate lyase superfamily protein</fullName>
    </submittedName>
</protein>
<dbReference type="GO" id="GO:0016829">
    <property type="term" value="F:lyase activity"/>
    <property type="evidence" value="ECO:0007669"/>
    <property type="project" value="UniProtKB-KW"/>
</dbReference>
<keyword evidence="3" id="KW-1185">Reference proteome</keyword>
<dbReference type="SMART" id="SM00710">
    <property type="entry name" value="PbH1"/>
    <property type="match status" value="6"/>
</dbReference>
<dbReference type="InterPro" id="IPR024535">
    <property type="entry name" value="RHGA/B-epi-like_pectate_lyase"/>
</dbReference>
<keyword evidence="2" id="KW-0456">Lyase</keyword>
<dbReference type="SUPFAM" id="SSF51126">
    <property type="entry name" value="Pectin lyase-like"/>
    <property type="match status" value="1"/>
</dbReference>
<name>A0A7M4DM91_9MICO</name>
<evidence type="ECO:0000259" key="1">
    <source>
        <dbReference type="Pfam" id="PF12708"/>
    </source>
</evidence>
<dbReference type="InterPro" id="IPR006311">
    <property type="entry name" value="TAT_signal"/>
</dbReference>
<dbReference type="RefSeq" id="WP_156741956.1">
    <property type="nucleotide sequence ID" value="NZ_CACRYJ010000047.1"/>
</dbReference>
<organism evidence="2 3">
    <name type="scientific">Occultella aeris</name>
    <dbReference type="NCBI Taxonomy" id="2761496"/>
    <lineage>
        <taxon>Bacteria</taxon>
        <taxon>Bacillati</taxon>
        <taxon>Actinomycetota</taxon>
        <taxon>Actinomycetes</taxon>
        <taxon>Micrococcales</taxon>
        <taxon>Ruaniaceae</taxon>
        <taxon>Occultella</taxon>
    </lineage>
</organism>
<dbReference type="EMBL" id="CACRYJ010000047">
    <property type="protein sequence ID" value="VZO38490.1"/>
    <property type="molecule type" value="Genomic_DNA"/>
</dbReference>
<comment type="caution">
    <text evidence="2">The sequence shown here is derived from an EMBL/GenBank/DDBJ whole genome shotgun (WGS) entry which is preliminary data.</text>
</comment>
<dbReference type="InterPro" id="IPR006626">
    <property type="entry name" value="PbH1"/>
</dbReference>
<proteinExistence type="predicted"/>
<dbReference type="PROSITE" id="PS51318">
    <property type="entry name" value="TAT"/>
    <property type="match status" value="1"/>
</dbReference>
<dbReference type="Pfam" id="PF12708">
    <property type="entry name" value="Pect-lyase_RHGA_epim"/>
    <property type="match status" value="1"/>
</dbReference>
<dbReference type="Proteomes" id="UP000419743">
    <property type="component" value="Unassembled WGS sequence"/>
</dbReference>
<sequence>MNASAHNVREELSRRGFLVLAGSGLGVAGSVYLGGSAASAHPDAIHVRDFGAVPDDGIDDTAALRAALAAAITRGRPTTVLFDAGTYQLTPDPDGGASLPISGAVGLTLVGAVGADGRPSTRLVGGLPLANDIAPATQFTLTDCQGLTIKNFVLDYSPRATSSGEVVSVDPGADEVVVDVFENSTHFDGMRCYSANSWDLATRRLNRVMPLTIGTNPEQFANLWHSVAGGAGRRYRISGHGFSDRVVPGDGVSWHLNVVGGSYNIFALGCRDLEIENLRIHNAVGVGMLAGYGHNVTLNKVVVEPVGDLAVGPRDAIHLSNSTGTMSVTDCYIKGVRWDPLVSRSSFLRVTDAGDGRVITVAPVSAGSRALPFAAGDELTFWAGAQPSAASVVEASPLDEEGTAFRIRLSSDLPSDAAVGTLLSSAGHEWAAASLTGTTIEDNIGTALVFMNRNLRVQGCRFANNAYHDIGLGTTSAGTGSFARDVDIRGNRFEGSGWVQKYSKHARTGAILTFANNGAFTNQPYNSGITIRANSFTDLETEEFQTGIYLRNARDVTVRNNRYVDVAQRVEVDATSTQDIDVRD</sequence>
<dbReference type="Gene3D" id="2.160.20.10">
    <property type="entry name" value="Single-stranded right-handed beta-helix, Pectin lyase-like"/>
    <property type="match status" value="2"/>
</dbReference>
<reference evidence="2 3" key="1">
    <citation type="submission" date="2019-11" db="EMBL/GenBank/DDBJ databases">
        <authorList>
            <person name="Criscuolo A."/>
        </authorList>
    </citation>
    <scope>NUCLEOTIDE SEQUENCE [LARGE SCALE GENOMIC DNA]</scope>
    <source>
        <strain evidence="2">CIP111667</strain>
    </source>
</reference>
<dbReference type="InterPro" id="IPR011050">
    <property type="entry name" value="Pectin_lyase_fold/virulence"/>
</dbReference>
<accession>A0A7M4DM91</accession>
<evidence type="ECO:0000313" key="3">
    <source>
        <dbReference type="Proteomes" id="UP000419743"/>
    </source>
</evidence>
<evidence type="ECO:0000313" key="2">
    <source>
        <dbReference type="EMBL" id="VZO38490.1"/>
    </source>
</evidence>